<organism evidence="1 2">
    <name type="scientific">Ancylostoma ceylanicum</name>
    <dbReference type="NCBI Taxonomy" id="53326"/>
    <lineage>
        <taxon>Eukaryota</taxon>
        <taxon>Metazoa</taxon>
        <taxon>Ecdysozoa</taxon>
        <taxon>Nematoda</taxon>
        <taxon>Chromadorea</taxon>
        <taxon>Rhabditida</taxon>
        <taxon>Rhabditina</taxon>
        <taxon>Rhabditomorpha</taxon>
        <taxon>Strongyloidea</taxon>
        <taxon>Ancylostomatidae</taxon>
        <taxon>Ancylostomatinae</taxon>
        <taxon>Ancylostoma</taxon>
    </lineage>
</organism>
<evidence type="ECO:0000313" key="1">
    <source>
        <dbReference type="EMBL" id="EYC24704.1"/>
    </source>
</evidence>
<name>A0A016VAL4_9BILA</name>
<dbReference type="AlphaFoldDB" id="A0A016VAL4"/>
<gene>
    <name evidence="1" type="primary">Acey_s0013.g2062</name>
    <name evidence="1" type="ORF">Y032_0013g2062</name>
</gene>
<sequence length="66" mass="7598">MYRENGTLARYCDWSVRSICQSQQLGDAHFSLTMTHTRFLTIFGRICGQLANISWGNYFGVFLTNV</sequence>
<keyword evidence="2" id="KW-1185">Reference proteome</keyword>
<proteinExistence type="predicted"/>
<protein>
    <submittedName>
        <fullName evidence="1">Uncharacterized protein</fullName>
    </submittedName>
</protein>
<reference evidence="2" key="1">
    <citation type="journal article" date="2015" name="Nat. Genet.">
        <title>The genome and transcriptome of the zoonotic hookworm Ancylostoma ceylanicum identify infection-specific gene families.</title>
        <authorList>
            <person name="Schwarz E.M."/>
            <person name="Hu Y."/>
            <person name="Antoshechkin I."/>
            <person name="Miller M.M."/>
            <person name="Sternberg P.W."/>
            <person name="Aroian R.V."/>
        </authorList>
    </citation>
    <scope>NUCLEOTIDE SEQUENCE</scope>
    <source>
        <strain evidence="2">HY135</strain>
    </source>
</reference>
<accession>A0A016VAL4</accession>
<comment type="caution">
    <text evidence="1">The sequence shown here is derived from an EMBL/GenBank/DDBJ whole genome shotgun (WGS) entry which is preliminary data.</text>
</comment>
<dbReference type="EMBL" id="JARK01001349">
    <property type="protein sequence ID" value="EYC24704.1"/>
    <property type="molecule type" value="Genomic_DNA"/>
</dbReference>
<evidence type="ECO:0000313" key="2">
    <source>
        <dbReference type="Proteomes" id="UP000024635"/>
    </source>
</evidence>
<dbReference type="Proteomes" id="UP000024635">
    <property type="component" value="Unassembled WGS sequence"/>
</dbReference>